<gene>
    <name evidence="2" type="ORF">DR999_PMT07829</name>
</gene>
<sequence length="115" mass="12866">MKKAAYHPSAIPEPQKETEGGAECLSLQPLLTEHRRPNIGRETVVPSNVHKRGKNINSQGRPPPSQNKVDHSHHQGDHLFNQSTTIQSEAIGSFVFQHFCNKRLLKTCLPSLLLK</sequence>
<protein>
    <submittedName>
        <fullName evidence="2">1-acyl-sn-glycerol-3-phosphate acyltransferase beta</fullName>
    </submittedName>
</protein>
<organism evidence="2 3">
    <name type="scientific">Platysternon megacephalum</name>
    <name type="common">big-headed turtle</name>
    <dbReference type="NCBI Taxonomy" id="55544"/>
    <lineage>
        <taxon>Eukaryota</taxon>
        <taxon>Metazoa</taxon>
        <taxon>Chordata</taxon>
        <taxon>Craniata</taxon>
        <taxon>Vertebrata</taxon>
        <taxon>Euteleostomi</taxon>
        <taxon>Archelosauria</taxon>
        <taxon>Testudinata</taxon>
        <taxon>Testudines</taxon>
        <taxon>Cryptodira</taxon>
        <taxon>Durocryptodira</taxon>
        <taxon>Testudinoidea</taxon>
        <taxon>Platysternidae</taxon>
        <taxon>Platysternon</taxon>
    </lineage>
</organism>
<dbReference type="AlphaFoldDB" id="A0A4D9EGP9"/>
<feature type="compositionally biased region" description="Basic and acidic residues" evidence="1">
    <location>
        <begin position="68"/>
        <end position="77"/>
    </location>
</feature>
<dbReference type="Proteomes" id="UP000297703">
    <property type="component" value="Unassembled WGS sequence"/>
</dbReference>
<evidence type="ECO:0000313" key="2">
    <source>
        <dbReference type="EMBL" id="TFK09226.1"/>
    </source>
</evidence>
<feature type="region of interest" description="Disordered" evidence="1">
    <location>
        <begin position="1"/>
        <end position="83"/>
    </location>
</feature>
<keyword evidence="3" id="KW-1185">Reference proteome</keyword>
<keyword evidence="2" id="KW-0012">Acyltransferase</keyword>
<name>A0A4D9EGP9_9SAUR</name>
<reference evidence="2 3" key="1">
    <citation type="submission" date="2019-04" db="EMBL/GenBank/DDBJ databases">
        <title>Draft genome of the big-headed turtle Platysternon megacephalum.</title>
        <authorList>
            <person name="Gong S."/>
        </authorList>
    </citation>
    <scope>NUCLEOTIDE SEQUENCE [LARGE SCALE GENOMIC DNA]</scope>
    <source>
        <strain evidence="2">DO16091913</strain>
        <tissue evidence="2">Muscle</tissue>
    </source>
</reference>
<keyword evidence="2" id="KW-0808">Transferase</keyword>
<reference evidence="2 3" key="2">
    <citation type="submission" date="2019-04" db="EMBL/GenBank/DDBJ databases">
        <title>The genome sequence of big-headed turtle.</title>
        <authorList>
            <person name="Gong S."/>
        </authorList>
    </citation>
    <scope>NUCLEOTIDE SEQUENCE [LARGE SCALE GENOMIC DNA]</scope>
    <source>
        <strain evidence="2">DO16091913</strain>
        <tissue evidence="2">Muscle</tissue>
    </source>
</reference>
<evidence type="ECO:0000256" key="1">
    <source>
        <dbReference type="SAM" id="MobiDB-lite"/>
    </source>
</evidence>
<dbReference type="EMBL" id="QXTE01000056">
    <property type="protein sequence ID" value="TFK09226.1"/>
    <property type="molecule type" value="Genomic_DNA"/>
</dbReference>
<comment type="caution">
    <text evidence="2">The sequence shown here is derived from an EMBL/GenBank/DDBJ whole genome shotgun (WGS) entry which is preliminary data.</text>
</comment>
<proteinExistence type="predicted"/>
<dbReference type="GO" id="GO:0016746">
    <property type="term" value="F:acyltransferase activity"/>
    <property type="evidence" value="ECO:0007669"/>
    <property type="project" value="UniProtKB-KW"/>
</dbReference>
<accession>A0A4D9EGP9</accession>
<evidence type="ECO:0000313" key="3">
    <source>
        <dbReference type="Proteomes" id="UP000297703"/>
    </source>
</evidence>